<evidence type="ECO:0000256" key="5">
    <source>
        <dbReference type="SAM" id="Phobius"/>
    </source>
</evidence>
<evidence type="ECO:0000256" key="3">
    <source>
        <dbReference type="ARBA" id="ARBA00022525"/>
    </source>
</evidence>
<keyword evidence="3" id="KW-0964">Secreted</keyword>
<dbReference type="InterPro" id="IPR038479">
    <property type="entry name" value="Transthyretin-like_sf"/>
</dbReference>
<evidence type="ECO:0000256" key="4">
    <source>
        <dbReference type="ARBA" id="ARBA00022729"/>
    </source>
</evidence>
<dbReference type="WBParaSite" id="sdigi.contig786.g9761.t1">
    <property type="protein sequence ID" value="sdigi.contig786.g9761.t1"/>
    <property type="gene ID" value="sdigi.contig786.g9761"/>
</dbReference>
<dbReference type="PANTHER" id="PTHR21700">
    <property type="entry name" value="TRANSTHYRETIN-LIKE FAMILY PROTEIN-RELATED"/>
    <property type="match status" value="1"/>
</dbReference>
<protein>
    <submittedName>
        <fullName evidence="7">Transthyretin-like family protein</fullName>
    </submittedName>
</protein>
<keyword evidence="6" id="KW-1185">Reference proteome</keyword>
<keyword evidence="5" id="KW-0812">Transmembrane</keyword>
<name>A0A915Q266_9BILA</name>
<keyword evidence="5" id="KW-1133">Transmembrane helix</keyword>
<organism evidence="6 7">
    <name type="scientific">Setaria digitata</name>
    <dbReference type="NCBI Taxonomy" id="48799"/>
    <lineage>
        <taxon>Eukaryota</taxon>
        <taxon>Metazoa</taxon>
        <taxon>Ecdysozoa</taxon>
        <taxon>Nematoda</taxon>
        <taxon>Chromadorea</taxon>
        <taxon>Rhabditida</taxon>
        <taxon>Spirurina</taxon>
        <taxon>Spiruromorpha</taxon>
        <taxon>Filarioidea</taxon>
        <taxon>Setariidae</taxon>
        <taxon>Setaria</taxon>
    </lineage>
</organism>
<evidence type="ECO:0000313" key="7">
    <source>
        <dbReference type="WBParaSite" id="sdigi.contig786.g9761.t1"/>
    </source>
</evidence>
<dbReference type="Gene3D" id="2.60.40.3330">
    <property type="match status" value="2"/>
</dbReference>
<evidence type="ECO:0000256" key="1">
    <source>
        <dbReference type="ARBA" id="ARBA00004613"/>
    </source>
</evidence>
<evidence type="ECO:0000313" key="6">
    <source>
        <dbReference type="Proteomes" id="UP000887581"/>
    </source>
</evidence>
<accession>A0A915Q266</accession>
<keyword evidence="4" id="KW-0732">Signal</keyword>
<keyword evidence="5" id="KW-0472">Membrane</keyword>
<dbReference type="AlphaFoldDB" id="A0A915Q266"/>
<dbReference type="Proteomes" id="UP000887581">
    <property type="component" value="Unplaced"/>
</dbReference>
<comment type="subcellular location">
    <subcellularLocation>
        <location evidence="1">Secreted</location>
    </subcellularLocation>
</comment>
<reference evidence="7" key="1">
    <citation type="submission" date="2022-11" db="UniProtKB">
        <authorList>
            <consortium name="WormBaseParasite"/>
        </authorList>
    </citation>
    <scope>IDENTIFICATION</scope>
</reference>
<proteinExistence type="inferred from homology"/>
<dbReference type="Pfam" id="PF01060">
    <property type="entry name" value="TTR-52"/>
    <property type="match status" value="2"/>
</dbReference>
<dbReference type="InterPro" id="IPR001534">
    <property type="entry name" value="Transthyretin-like"/>
</dbReference>
<evidence type="ECO:0000256" key="2">
    <source>
        <dbReference type="ARBA" id="ARBA00010112"/>
    </source>
</evidence>
<dbReference type="GO" id="GO:0005576">
    <property type="term" value="C:extracellular region"/>
    <property type="evidence" value="ECO:0007669"/>
    <property type="project" value="UniProtKB-SubCell"/>
</dbReference>
<sequence length="318" mass="36948">MVQSVAVRGKFICGTRSAIGVRVKLFEHDLNIANAYSQPIQNDEYMLAINHDDVLNETYTDQDGNFFVHGTTVEVNQIQPILKVYHNCLLNGMPGFRKIHFIVPYHFTNYGIHAKRVLDLGIFNLEVILPVSMNVTTFLVLLILISTNNGFVNRNQSVEIRGRFMCSGQPLHRAAIELWDDDRSLLKSLIFILMQKRGPEDSYIARTNTDERGEFTIAATYQRKSEIIPYLYVYHRCDIDQLPLSKSRPMFKLWRTFVLKIPEQYVNTGNRALRILDLGDEILLENCNMRNELYYRRCAYSMPSPFLSRLTHHDFFLN</sequence>
<comment type="similarity">
    <text evidence="2">Belongs to the nematode transthyretin-like family.</text>
</comment>
<feature type="transmembrane region" description="Helical" evidence="5">
    <location>
        <begin position="122"/>
        <end position="145"/>
    </location>
</feature>
<dbReference type="GO" id="GO:0009986">
    <property type="term" value="C:cell surface"/>
    <property type="evidence" value="ECO:0007669"/>
    <property type="project" value="InterPro"/>
</dbReference>